<comment type="catalytic activity">
    <reaction evidence="6">
        <text>orotidine 5'-phosphate + diphosphate = orotate + 5-phospho-alpha-D-ribose 1-diphosphate</text>
        <dbReference type="Rhea" id="RHEA:10380"/>
        <dbReference type="ChEBI" id="CHEBI:30839"/>
        <dbReference type="ChEBI" id="CHEBI:33019"/>
        <dbReference type="ChEBI" id="CHEBI:57538"/>
        <dbReference type="ChEBI" id="CHEBI:58017"/>
        <dbReference type="EC" id="2.4.2.10"/>
    </reaction>
</comment>
<protein>
    <recommendedName>
        <fullName evidence="2 6">Orotate phosphoribosyltransferase</fullName>
        <shortName evidence="6">OPRT</shortName>
        <shortName evidence="6">OPRTase</shortName>
        <ecNumber evidence="2 6">2.4.2.10</ecNumber>
    </recommendedName>
</protein>
<dbReference type="SUPFAM" id="SSF53271">
    <property type="entry name" value="PRTase-like"/>
    <property type="match status" value="1"/>
</dbReference>
<proteinExistence type="inferred from homology"/>
<evidence type="ECO:0000313" key="7">
    <source>
        <dbReference type="EMBL" id="RJO62310.1"/>
    </source>
</evidence>
<dbReference type="Gene3D" id="3.40.50.2020">
    <property type="match status" value="1"/>
</dbReference>
<dbReference type="CDD" id="cd06223">
    <property type="entry name" value="PRTases_typeI"/>
    <property type="match status" value="1"/>
</dbReference>
<keyword evidence="3 6" id="KW-0328">Glycosyltransferase</keyword>
<keyword evidence="6" id="KW-0460">Magnesium</keyword>
<evidence type="ECO:0000313" key="8">
    <source>
        <dbReference type="Proteomes" id="UP000285655"/>
    </source>
</evidence>
<dbReference type="PANTHER" id="PTHR46683:SF1">
    <property type="entry name" value="OROTATE PHOSPHORIBOSYLTRANSFERASE 1-RELATED"/>
    <property type="match status" value="1"/>
</dbReference>
<comment type="pathway">
    <text evidence="1 6">Pyrimidine metabolism; UMP biosynthesis via de novo pathway; UMP from orotate: step 1/2.</text>
</comment>
<evidence type="ECO:0000256" key="4">
    <source>
        <dbReference type="ARBA" id="ARBA00022679"/>
    </source>
</evidence>
<comment type="caution">
    <text evidence="6">Lacks conserved residue(s) required for the propagation of feature annotation.</text>
</comment>
<dbReference type="GO" id="GO:0006207">
    <property type="term" value="P:'de novo' pyrimidine nucleobase biosynthetic process"/>
    <property type="evidence" value="ECO:0007669"/>
    <property type="project" value="TreeGrafter"/>
</dbReference>
<dbReference type="Proteomes" id="UP000285655">
    <property type="component" value="Unassembled WGS sequence"/>
</dbReference>
<evidence type="ECO:0000256" key="1">
    <source>
        <dbReference type="ARBA" id="ARBA00004889"/>
    </source>
</evidence>
<comment type="subunit">
    <text evidence="6">Homodimer.</text>
</comment>
<name>A0A419DGV4_9BACT</name>
<dbReference type="GO" id="GO:0004588">
    <property type="term" value="F:orotate phosphoribosyltransferase activity"/>
    <property type="evidence" value="ECO:0007669"/>
    <property type="project" value="UniProtKB-UniRule"/>
</dbReference>
<feature type="binding site" evidence="6">
    <location>
        <position position="111"/>
    </location>
    <ligand>
        <name>5-phospho-alpha-D-ribose 1-diphosphate</name>
        <dbReference type="ChEBI" id="CHEBI:58017"/>
        <note>ligand shared between dimeric partners</note>
    </ligand>
</feature>
<sequence length="228" mass="25799">MKKFNQDEFNKFIEENDIYGFFDEPITLKSGRKSHFYANWRNVVEDAYLTDKLADFVLSFVREKGLEVDTFYGVPEGATKLGVITQYKMAQNSPDYSKRSHVLSMGRAKPKDHGAPKDRYFVGMPRGKVVVIEDVTTTGGSLIKTLKGLKETHINVSGVISLTNRMEKRDDGLSVKEAVEKEGFRFYNMSSSLDLLPIMYKKLKPKEDVGKAIESEFGEYGVAPLKLS</sequence>
<feature type="binding site" evidence="6">
    <location>
        <position position="113"/>
    </location>
    <ligand>
        <name>5-phospho-alpha-D-ribose 1-diphosphate</name>
        <dbReference type="ChEBI" id="CHEBI:58017"/>
        <note>ligand shared between dimeric partners</note>
    </ligand>
</feature>
<evidence type="ECO:0000256" key="2">
    <source>
        <dbReference type="ARBA" id="ARBA00011971"/>
    </source>
</evidence>
<dbReference type="AlphaFoldDB" id="A0A419DGV4"/>
<dbReference type="HAMAP" id="MF_01208">
    <property type="entry name" value="PyrE"/>
    <property type="match status" value="1"/>
</dbReference>
<feature type="binding site" description="in other chain" evidence="6">
    <location>
        <position position="29"/>
    </location>
    <ligand>
        <name>5-phospho-alpha-D-ribose 1-diphosphate</name>
        <dbReference type="ChEBI" id="CHEBI:58017"/>
        <note>ligand shared between dimeric partners</note>
    </ligand>
</feature>
<accession>A0A419DGV4</accession>
<dbReference type="InterPro" id="IPR029057">
    <property type="entry name" value="PRTase-like"/>
</dbReference>
<feature type="binding site" description="in other chain" evidence="6">
    <location>
        <begin position="133"/>
        <end position="141"/>
    </location>
    <ligand>
        <name>5-phospho-alpha-D-ribose 1-diphosphate</name>
        <dbReference type="ChEBI" id="CHEBI:58017"/>
        <note>ligand shared between dimeric partners</note>
    </ligand>
</feature>
<keyword evidence="4 6" id="KW-0808">Transferase</keyword>
<dbReference type="GO" id="GO:0000287">
    <property type="term" value="F:magnesium ion binding"/>
    <property type="evidence" value="ECO:0007669"/>
    <property type="project" value="UniProtKB-UniRule"/>
</dbReference>
<dbReference type="PANTHER" id="PTHR46683">
    <property type="entry name" value="OROTATE PHOSPHORIBOSYLTRANSFERASE 1-RELATED"/>
    <property type="match status" value="1"/>
</dbReference>
<reference evidence="7 8" key="1">
    <citation type="journal article" date="2017" name="ISME J.">
        <title>Energy and carbon metabolisms in a deep terrestrial subsurface fluid microbial community.</title>
        <authorList>
            <person name="Momper L."/>
            <person name="Jungbluth S.P."/>
            <person name="Lee M.D."/>
            <person name="Amend J.P."/>
        </authorList>
    </citation>
    <scope>NUCLEOTIDE SEQUENCE [LARGE SCALE GENOMIC DNA]</scope>
    <source>
        <strain evidence="7">SURF_29</strain>
    </source>
</reference>
<evidence type="ECO:0000256" key="5">
    <source>
        <dbReference type="ARBA" id="ARBA00022975"/>
    </source>
</evidence>
<comment type="function">
    <text evidence="6">Catalyzes the transfer of a ribosyl phosphate group from 5-phosphoribose 1-diphosphate to orotate, leading to the formation of orotidine monophosphate (OMP).</text>
</comment>
<comment type="cofactor">
    <cofactor evidence="6">
        <name>Mg(2+)</name>
        <dbReference type="ChEBI" id="CHEBI:18420"/>
    </cofactor>
</comment>
<dbReference type="InterPro" id="IPR023031">
    <property type="entry name" value="OPRT"/>
</dbReference>
<evidence type="ECO:0000256" key="3">
    <source>
        <dbReference type="ARBA" id="ARBA00022676"/>
    </source>
</evidence>
<feature type="binding site" evidence="6">
    <location>
        <position position="107"/>
    </location>
    <ligand>
        <name>5-phospho-alpha-D-ribose 1-diphosphate</name>
        <dbReference type="ChEBI" id="CHEBI:58017"/>
        <note>ligand shared between dimeric partners</note>
    </ligand>
</feature>
<dbReference type="GO" id="GO:0044205">
    <property type="term" value="P:'de novo' UMP biosynthetic process"/>
    <property type="evidence" value="ECO:0007669"/>
    <property type="project" value="UniProtKB-UniRule"/>
</dbReference>
<comment type="caution">
    <text evidence="7">The sequence shown here is derived from an EMBL/GenBank/DDBJ whole genome shotgun (WGS) entry which is preliminary data.</text>
</comment>
<dbReference type="GO" id="GO:0046132">
    <property type="term" value="P:pyrimidine ribonucleoside biosynthetic process"/>
    <property type="evidence" value="ECO:0007669"/>
    <property type="project" value="TreeGrafter"/>
</dbReference>
<feature type="binding site" evidence="6">
    <location>
        <position position="165"/>
    </location>
    <ligand>
        <name>orotate</name>
        <dbReference type="ChEBI" id="CHEBI:30839"/>
    </ligand>
</feature>
<feature type="binding site" evidence="6">
    <location>
        <position position="137"/>
    </location>
    <ligand>
        <name>orotate</name>
        <dbReference type="ChEBI" id="CHEBI:30839"/>
    </ligand>
</feature>
<dbReference type="UniPathway" id="UPA00070">
    <property type="reaction ID" value="UER00119"/>
</dbReference>
<keyword evidence="5 6" id="KW-0665">Pyrimidine biosynthesis</keyword>
<evidence type="ECO:0000256" key="6">
    <source>
        <dbReference type="HAMAP-Rule" id="MF_01208"/>
    </source>
</evidence>
<organism evidence="7 8">
    <name type="scientific">candidate division WS5 bacterium</name>
    <dbReference type="NCBI Taxonomy" id="2093353"/>
    <lineage>
        <taxon>Bacteria</taxon>
        <taxon>candidate division WS5</taxon>
    </lineage>
</organism>
<comment type="similarity">
    <text evidence="6">Belongs to the purine/pyrimidine phosphoribosyltransferase family. PyrE subfamily.</text>
</comment>
<dbReference type="GO" id="GO:0005737">
    <property type="term" value="C:cytoplasm"/>
    <property type="evidence" value="ECO:0007669"/>
    <property type="project" value="TreeGrafter"/>
</dbReference>
<gene>
    <name evidence="6" type="primary">pyrE</name>
    <name evidence="7" type="ORF">C4544_00490</name>
</gene>
<dbReference type="EC" id="2.4.2.10" evidence="2 6"/>
<dbReference type="EMBL" id="QZJW01000002">
    <property type="protein sequence ID" value="RJO62310.1"/>
    <property type="molecule type" value="Genomic_DNA"/>
</dbReference>
<dbReference type="InterPro" id="IPR000836">
    <property type="entry name" value="PRTase_dom"/>
</dbReference>